<protein>
    <submittedName>
        <fullName evidence="3">F-box domain-containing protein</fullName>
    </submittedName>
</protein>
<reference evidence="3 4" key="1">
    <citation type="journal article" date="2016" name="Genome Biol. Evol.">
        <title>Divergent and convergent evolution of fungal pathogenicity.</title>
        <authorList>
            <person name="Shang Y."/>
            <person name="Xiao G."/>
            <person name="Zheng P."/>
            <person name="Cen K."/>
            <person name="Zhan S."/>
            <person name="Wang C."/>
        </authorList>
    </citation>
    <scope>NUCLEOTIDE SEQUENCE [LARGE SCALE GENOMIC DNA]</scope>
    <source>
        <strain evidence="3 4">ARSEF 7405</strain>
    </source>
</reference>
<feature type="compositionally biased region" description="Low complexity" evidence="1">
    <location>
        <begin position="537"/>
        <end position="548"/>
    </location>
</feature>
<organism evidence="3 4">
    <name type="scientific">Ascosphaera apis ARSEF 7405</name>
    <dbReference type="NCBI Taxonomy" id="392613"/>
    <lineage>
        <taxon>Eukaryota</taxon>
        <taxon>Fungi</taxon>
        <taxon>Dikarya</taxon>
        <taxon>Ascomycota</taxon>
        <taxon>Pezizomycotina</taxon>
        <taxon>Eurotiomycetes</taxon>
        <taxon>Eurotiomycetidae</taxon>
        <taxon>Onygenales</taxon>
        <taxon>Ascosphaeraceae</taxon>
        <taxon>Ascosphaera</taxon>
    </lineage>
</organism>
<dbReference type="InterPro" id="IPR009976">
    <property type="entry name" value="Sec10-like"/>
</dbReference>
<dbReference type="OrthoDB" id="5554140at2759"/>
<dbReference type="Proteomes" id="UP000242877">
    <property type="component" value="Unassembled WGS sequence"/>
</dbReference>
<keyword evidence="4" id="KW-1185">Reference proteome</keyword>
<evidence type="ECO:0000259" key="2">
    <source>
        <dbReference type="PROSITE" id="PS50181"/>
    </source>
</evidence>
<accession>A0A168B0T3</accession>
<feature type="compositionally biased region" description="Polar residues" evidence="1">
    <location>
        <begin position="526"/>
        <end position="536"/>
    </location>
</feature>
<comment type="caution">
    <text evidence="3">The sequence shown here is derived from an EMBL/GenBank/DDBJ whole genome shotgun (WGS) entry which is preliminary data.</text>
</comment>
<dbReference type="PROSITE" id="PS50181">
    <property type="entry name" value="FBOX"/>
    <property type="match status" value="1"/>
</dbReference>
<dbReference type="SUPFAM" id="SSF81383">
    <property type="entry name" value="F-box domain"/>
    <property type="match status" value="1"/>
</dbReference>
<evidence type="ECO:0000313" key="3">
    <source>
        <dbReference type="EMBL" id="KZZ94629.1"/>
    </source>
</evidence>
<dbReference type="EMBL" id="AZGZ01000006">
    <property type="protein sequence ID" value="KZZ94629.1"/>
    <property type="molecule type" value="Genomic_DNA"/>
</dbReference>
<evidence type="ECO:0000256" key="1">
    <source>
        <dbReference type="SAM" id="MobiDB-lite"/>
    </source>
</evidence>
<feature type="region of interest" description="Disordered" evidence="1">
    <location>
        <begin position="526"/>
        <end position="580"/>
    </location>
</feature>
<dbReference type="PANTHER" id="PTHR12100">
    <property type="entry name" value="SEC10"/>
    <property type="match status" value="1"/>
</dbReference>
<name>A0A168B0T3_9EURO</name>
<dbReference type="Gene3D" id="1.20.1280.50">
    <property type="match status" value="1"/>
</dbReference>
<dbReference type="VEuPathDB" id="FungiDB:AAP_01929"/>
<dbReference type="Pfam" id="PF07393">
    <property type="entry name" value="Sec10_HB"/>
    <property type="match status" value="1"/>
</dbReference>
<dbReference type="AlphaFoldDB" id="A0A168B0T3"/>
<dbReference type="InterPro" id="IPR036047">
    <property type="entry name" value="F-box-like_dom_sf"/>
</dbReference>
<dbReference type="Pfam" id="PF12937">
    <property type="entry name" value="F-box-like"/>
    <property type="match status" value="1"/>
</dbReference>
<proteinExistence type="predicted"/>
<feature type="domain" description="F-box" evidence="2">
    <location>
        <begin position="54"/>
        <end position="100"/>
    </location>
</feature>
<dbReference type="InterPro" id="IPR001810">
    <property type="entry name" value="F-box_dom"/>
</dbReference>
<gene>
    <name evidence="3" type="ORF">AAP_01929</name>
</gene>
<feature type="compositionally biased region" description="Polar residues" evidence="1">
    <location>
        <begin position="1"/>
        <end position="21"/>
    </location>
</feature>
<dbReference type="InterPro" id="IPR048627">
    <property type="entry name" value="Sec10_HB"/>
</dbReference>
<feature type="compositionally biased region" description="Polar residues" evidence="1">
    <location>
        <begin position="555"/>
        <end position="580"/>
    </location>
</feature>
<feature type="region of interest" description="Disordered" evidence="1">
    <location>
        <begin position="1"/>
        <end position="41"/>
    </location>
</feature>
<dbReference type="SMART" id="SM00256">
    <property type="entry name" value="FBOX"/>
    <property type="match status" value="1"/>
</dbReference>
<sequence>MSIPASSGGSSARNSMASNGSAARLSNARPTAKPKDKAPRKDILASLKKTTMEASSKPFLPAEILTLVFDHLGADDLINVARCSRLFREMVYDDTRWIRRLKQIGCWDEAEAREEAEKARALNPLRPDIAPSAELAVRIPTIALPKKADTAQQDKVAKEASEGFDAVEMDTGPSYKGRKLQIANAITVLKNVKSIRGDARREYGKVHAALAPFYDDIVNSTLSIEDIPAESVVFKAYSTPEQQASILANIRAFARSDNAPGGFEREQKLLEVIQLFETAALREFRSGYDGGDIDGLMRRYARVLVMLNDGDSAIELFIQHNHLITRKSELGAPSECIDRSANTVSLDQTHAFLTRLGVAYNEEASIMNRCFDSSFDLSKQLLDKVAQDVITPYFTAILDEIQQRSVAAYLTTVSGTFTQTYNFLCGLKPVPGSHDVCRKIALETARTIFELHLDVYLAEELSYFQKQAEAVVSAWDKQLSDQEASAELMYMSNINRQADKKDFMASFKKVLMAPVNILPGFHTKNHMSNIKTDGSQSPVVSTPETPSSPAIPAQSPFSPLSRSSTPQFASRPSSYIRSDTPLPTTELAAKAAIMNSKLESIRLLFNIEVALDLVHKGKTSLERMAQFVKLGGTQGNIAKTQCEAIFVNILLYLGHRHVIAGFDKAIDHLSAWRSDQSKRISSGQQSGQNQSDNAAGVGSLVKFLELVNVGDLIMQMVDVFYEQELVATKLIDRDDFLAPAVKEKKKFEQKLDERVALGLNRGIDVLIDEVEYILATRQQTLDFNPEATGSTEPVDIGPSAAAVEVVDLMSNHTKMLVGSIDKSTFDVFNQEIGLRLFASLCKHLKRQRISVMGAIKLISDMSHYSQFIQTMRNKDLSLYFVALRELAQIYLISPSDSKEMATIIADADRFHGIFRAEEVYEFATRRADWYQVKAKVDSAMFGIGCCIM</sequence>
<dbReference type="GO" id="GO:0000145">
    <property type="term" value="C:exocyst"/>
    <property type="evidence" value="ECO:0007669"/>
    <property type="project" value="TreeGrafter"/>
</dbReference>
<dbReference type="GO" id="GO:0006893">
    <property type="term" value="P:Golgi to plasma membrane transport"/>
    <property type="evidence" value="ECO:0007669"/>
    <property type="project" value="TreeGrafter"/>
</dbReference>
<dbReference type="GO" id="GO:0006887">
    <property type="term" value="P:exocytosis"/>
    <property type="evidence" value="ECO:0007669"/>
    <property type="project" value="TreeGrafter"/>
</dbReference>
<evidence type="ECO:0000313" key="4">
    <source>
        <dbReference type="Proteomes" id="UP000242877"/>
    </source>
</evidence>
<dbReference type="PANTHER" id="PTHR12100:SF1">
    <property type="entry name" value="RECYCLIN-1"/>
    <property type="match status" value="1"/>
</dbReference>